<name>W4LIJ7_ENTF1</name>
<sequence>MPQAVFVIWLILLCIIVVAIVPLAIVLLHRTMRNAQAIERYFAEMAEAGTGIVNHVSHAKALEETIQLATAILGVAGNIKQHTATIKETLARRVNT</sequence>
<dbReference type="EMBL" id="AZHW01000626">
    <property type="protein sequence ID" value="ETW97739.1"/>
    <property type="molecule type" value="Genomic_DNA"/>
</dbReference>
<evidence type="ECO:0000313" key="3">
    <source>
        <dbReference type="Proteomes" id="UP000019141"/>
    </source>
</evidence>
<evidence type="ECO:0000256" key="1">
    <source>
        <dbReference type="SAM" id="Phobius"/>
    </source>
</evidence>
<dbReference type="HOGENOM" id="CLU_2354535_0_0_7"/>
<proteinExistence type="predicted"/>
<keyword evidence="1" id="KW-1133">Transmembrane helix</keyword>
<accession>W4LIJ7</accession>
<dbReference type="AlphaFoldDB" id="W4LIJ7"/>
<organism evidence="2 3">
    <name type="scientific">Entotheonella factor</name>
    <dbReference type="NCBI Taxonomy" id="1429438"/>
    <lineage>
        <taxon>Bacteria</taxon>
        <taxon>Pseudomonadati</taxon>
        <taxon>Nitrospinota/Tectimicrobiota group</taxon>
        <taxon>Candidatus Tectimicrobiota</taxon>
        <taxon>Candidatus Entotheonellia</taxon>
        <taxon>Candidatus Entotheonellales</taxon>
        <taxon>Candidatus Entotheonellaceae</taxon>
        <taxon>Candidatus Entotheonella</taxon>
    </lineage>
</organism>
<keyword evidence="1" id="KW-0812">Transmembrane</keyword>
<dbReference type="Proteomes" id="UP000019141">
    <property type="component" value="Unassembled WGS sequence"/>
</dbReference>
<keyword evidence="1" id="KW-0472">Membrane</keyword>
<gene>
    <name evidence="2" type="ORF">ETSY1_21505</name>
</gene>
<evidence type="ECO:0000313" key="2">
    <source>
        <dbReference type="EMBL" id="ETW97739.1"/>
    </source>
</evidence>
<keyword evidence="3" id="KW-1185">Reference proteome</keyword>
<reference evidence="2 3" key="1">
    <citation type="journal article" date="2014" name="Nature">
        <title>An environmental bacterial taxon with a large and distinct metabolic repertoire.</title>
        <authorList>
            <person name="Wilson M.C."/>
            <person name="Mori T."/>
            <person name="Ruckert C."/>
            <person name="Uria A.R."/>
            <person name="Helf M.J."/>
            <person name="Takada K."/>
            <person name="Gernert C."/>
            <person name="Steffens U.A."/>
            <person name="Heycke N."/>
            <person name="Schmitt S."/>
            <person name="Rinke C."/>
            <person name="Helfrich E.J."/>
            <person name="Brachmann A.O."/>
            <person name="Gurgui C."/>
            <person name="Wakimoto T."/>
            <person name="Kracht M."/>
            <person name="Crusemann M."/>
            <person name="Hentschel U."/>
            <person name="Abe I."/>
            <person name="Matsunaga S."/>
            <person name="Kalinowski J."/>
            <person name="Takeyama H."/>
            <person name="Piel J."/>
        </authorList>
    </citation>
    <scope>NUCLEOTIDE SEQUENCE [LARGE SCALE GENOMIC DNA]</scope>
    <source>
        <strain evidence="3">TSY1</strain>
    </source>
</reference>
<comment type="caution">
    <text evidence="2">The sequence shown here is derived from an EMBL/GenBank/DDBJ whole genome shotgun (WGS) entry which is preliminary data.</text>
</comment>
<protein>
    <submittedName>
        <fullName evidence="2">Uncharacterized protein</fullName>
    </submittedName>
</protein>
<feature type="transmembrane region" description="Helical" evidence="1">
    <location>
        <begin position="6"/>
        <end position="28"/>
    </location>
</feature>